<protein>
    <submittedName>
        <fullName evidence="1">Uncharacterized protein</fullName>
    </submittedName>
</protein>
<organism evidence="1 2">
    <name type="scientific">Variovorax paradoxus</name>
    <dbReference type="NCBI Taxonomy" id="34073"/>
    <lineage>
        <taxon>Bacteria</taxon>
        <taxon>Pseudomonadati</taxon>
        <taxon>Pseudomonadota</taxon>
        <taxon>Betaproteobacteria</taxon>
        <taxon>Burkholderiales</taxon>
        <taxon>Comamonadaceae</taxon>
        <taxon>Variovorax</taxon>
    </lineage>
</organism>
<gene>
    <name evidence="1" type="ORF">VPARA_35040</name>
</gene>
<name>A0A0H2MF51_VARPD</name>
<evidence type="ECO:0000313" key="1">
    <source>
        <dbReference type="EMBL" id="KLN55480.1"/>
    </source>
</evidence>
<sequence length="36" mass="4334">MNMKAVLLKYSMQMRTITTCGYKKSRYPNPFMLHIH</sequence>
<proteinExistence type="predicted"/>
<reference evidence="1 2" key="1">
    <citation type="submission" date="2015-03" db="EMBL/GenBank/DDBJ databases">
        <title>Genome sequence of Variovorax paradoxus TBEA6.</title>
        <authorList>
            <person name="Poehlein A."/>
            <person name="Schuldes J."/>
            <person name="Wuebbeler J.H."/>
            <person name="Hiessl S."/>
            <person name="Steinbuechel A."/>
            <person name="Daniel R."/>
        </authorList>
    </citation>
    <scope>NUCLEOTIDE SEQUENCE [LARGE SCALE GENOMIC DNA]</scope>
    <source>
        <strain evidence="1 2">TBEA6</strain>
    </source>
</reference>
<keyword evidence="2" id="KW-1185">Reference proteome</keyword>
<dbReference type="AlphaFoldDB" id="A0A0H2MF51"/>
<dbReference type="EMBL" id="JZWI01000017">
    <property type="protein sequence ID" value="KLN55480.1"/>
    <property type="molecule type" value="Genomic_DNA"/>
</dbReference>
<accession>A0A0H2MF51</accession>
<comment type="caution">
    <text evidence="1">The sequence shown here is derived from an EMBL/GenBank/DDBJ whole genome shotgun (WGS) entry which is preliminary data.</text>
</comment>
<dbReference type="Proteomes" id="UP000035170">
    <property type="component" value="Unassembled WGS sequence"/>
</dbReference>
<dbReference type="PATRIC" id="fig|34073.19.peg.3593"/>
<evidence type="ECO:0000313" key="2">
    <source>
        <dbReference type="Proteomes" id="UP000035170"/>
    </source>
</evidence>